<reference evidence="2" key="1">
    <citation type="submission" date="2021-10" db="EMBL/GenBank/DDBJ databases">
        <title>Tropical sea cucumber genome reveals ecological adaptation and Cuvierian tubules defense mechanism.</title>
        <authorList>
            <person name="Chen T."/>
        </authorList>
    </citation>
    <scope>NUCLEOTIDE SEQUENCE</scope>
    <source>
        <strain evidence="2">Nanhai2018</strain>
        <tissue evidence="2">Muscle</tissue>
    </source>
</reference>
<feature type="region of interest" description="Disordered" evidence="1">
    <location>
        <begin position="1"/>
        <end position="95"/>
    </location>
</feature>
<keyword evidence="3" id="KW-1185">Reference proteome</keyword>
<evidence type="ECO:0000256" key="1">
    <source>
        <dbReference type="SAM" id="MobiDB-lite"/>
    </source>
</evidence>
<dbReference type="InterPro" id="IPR032707">
    <property type="entry name" value="MYCBPAP"/>
</dbReference>
<dbReference type="AlphaFoldDB" id="A0A9Q1C1K3"/>
<dbReference type="PANTHER" id="PTHR48421:SF1">
    <property type="entry name" value="MYCBP-ASSOCIATED PROTEIN"/>
    <property type="match status" value="1"/>
</dbReference>
<protein>
    <submittedName>
        <fullName evidence="2">MYCBP-associated protein</fullName>
    </submittedName>
</protein>
<sequence length="880" mass="99236">MMNSRLSTKPSRKDRPKSSDKQKSTSRSKRDGTPEKPVSPTQSQLLEEEVIPPSKQVLDGEDIQALAIQPQELAKLHSPKPPPKSAGPDKSKRVVVRKLKPQSELDKPPTKTVLVAKPAPPHATLRTEDFSGISGPRFDANGNIIPHSILGTVDYFTQEAARQGHVAIPPGTVTQSRPQTPSVKPQAQKRLVQPPRDSFLDENKALINWQKKMHERKKQQGYISKLLQKPVDTLVMNQANDFRVTQEERYLIDRSIPAMDYGKGYRVGSEFWKQQERIGNDLSGMHMTLTQTECGYAPPIEHIRNPAIIKKEMGLPVGEGRTSPVYYPWHQSQYLKERRDQLLAVMEELDPFKSDMDSLQVIGTNQPVKITRRPKSTMSSTEGKSDLIKENQENIAPPDHMKSEIEGPVSGPSLMFHGFRAGWTGDSFSGKGQIASGARVTFEAFAGERTTAHLELINEGTTSLHYDWKKIPKANPFEAGSTNSRVQRFYFNTSSGVLLPGDKLQFPFIFKSPNPGIFSETWQLDTKPTLCGGAALQVTLRGIALQEDKTKKQRNEIEQELYHRQAEVAVRRILDEIVAGIRTPQRARSPVDAYITEEEKFQRENPQMHYSSEVVSHLKELQRELYVDGDTDDEAIEVPPWDFSVQGLKEELLNIEDEATREELLTRLNSAIASLSFPPLTPLQQEQYRVGYQLMVEAVDMLDTEADAVRTSLGFPEREPTFPQTSDILSANDSLRGGPPKEKRPALDRNSSDSPGDPKKKKKDKDDDKKDKKDGKKGKKDEKEKDRPKSKQDKGRSSKSRETSSPKPLRERKTPRGDRKSQPEPIRPYPPPSETGDPVLDAKYRNKLYIMIYNLLGETAEKMAGLFEDIQKKQEFGDMK</sequence>
<comment type="caution">
    <text evidence="2">The sequence shown here is derived from an EMBL/GenBank/DDBJ whole genome shotgun (WGS) entry which is preliminary data.</text>
</comment>
<gene>
    <name evidence="2" type="ORF">HOLleu_20807</name>
</gene>
<feature type="compositionally biased region" description="Polar residues" evidence="1">
    <location>
        <begin position="722"/>
        <end position="733"/>
    </location>
</feature>
<dbReference type="Gene3D" id="2.60.40.10">
    <property type="entry name" value="Immunoglobulins"/>
    <property type="match status" value="1"/>
</dbReference>
<proteinExistence type="predicted"/>
<dbReference type="InterPro" id="IPR013783">
    <property type="entry name" value="Ig-like_fold"/>
</dbReference>
<feature type="compositionally biased region" description="Basic and acidic residues" evidence="1">
    <location>
        <begin position="11"/>
        <end position="34"/>
    </location>
</feature>
<feature type="compositionally biased region" description="Basic and acidic residues" evidence="1">
    <location>
        <begin position="739"/>
        <end position="751"/>
    </location>
</feature>
<feature type="region of interest" description="Disordered" evidence="1">
    <location>
        <begin position="714"/>
        <end position="840"/>
    </location>
</feature>
<feature type="compositionally biased region" description="Basic and acidic residues" evidence="1">
    <location>
        <begin position="764"/>
        <end position="822"/>
    </location>
</feature>
<dbReference type="EMBL" id="JAIZAY010000009">
    <property type="protein sequence ID" value="KAJ8036745.1"/>
    <property type="molecule type" value="Genomic_DNA"/>
</dbReference>
<organism evidence="2 3">
    <name type="scientific">Holothuria leucospilota</name>
    <name type="common">Black long sea cucumber</name>
    <name type="synonym">Mertensiothuria leucospilota</name>
    <dbReference type="NCBI Taxonomy" id="206669"/>
    <lineage>
        <taxon>Eukaryota</taxon>
        <taxon>Metazoa</taxon>
        <taxon>Echinodermata</taxon>
        <taxon>Eleutherozoa</taxon>
        <taxon>Echinozoa</taxon>
        <taxon>Holothuroidea</taxon>
        <taxon>Aspidochirotacea</taxon>
        <taxon>Aspidochirotida</taxon>
        <taxon>Holothuriidae</taxon>
        <taxon>Holothuria</taxon>
    </lineage>
</organism>
<accession>A0A9Q1C1K3</accession>
<feature type="region of interest" description="Disordered" evidence="1">
    <location>
        <begin position="168"/>
        <end position="192"/>
    </location>
</feature>
<dbReference type="OrthoDB" id="10263316at2759"/>
<dbReference type="PANTHER" id="PTHR48421">
    <property type="entry name" value="MYCBP-ASSOCIATED PROTEIN"/>
    <property type="match status" value="1"/>
</dbReference>
<name>A0A9Q1C1K3_HOLLE</name>
<evidence type="ECO:0000313" key="2">
    <source>
        <dbReference type="EMBL" id="KAJ8036745.1"/>
    </source>
</evidence>
<dbReference type="Proteomes" id="UP001152320">
    <property type="component" value="Chromosome 9"/>
</dbReference>
<evidence type="ECO:0000313" key="3">
    <source>
        <dbReference type="Proteomes" id="UP001152320"/>
    </source>
</evidence>
<feature type="compositionally biased region" description="Polar residues" evidence="1">
    <location>
        <begin position="172"/>
        <end position="185"/>
    </location>
</feature>
<dbReference type="Pfam" id="PF14646">
    <property type="entry name" value="MYCBPAP"/>
    <property type="match status" value="1"/>
</dbReference>